<dbReference type="InterPro" id="IPR036691">
    <property type="entry name" value="Endo/exonu/phosph_ase_sf"/>
</dbReference>
<keyword evidence="4" id="KW-1185">Reference proteome</keyword>
<sequence length="309" mass="32227">MTRPAPPPRARRRVPVLAGCAVLLGLLLGAHQLVPDVGGLGTAIDSFLPWLGLGVPVLGVLALVRRSRVGAVALLVPVLVWGAMFGPALVRGPAGGSADLRVVSQNVFAGNTEPEATAADLIKADADVVGLQEIAYTARERLLPALDDAYPLHVTMGTVGLWSRYPILDSRPVDLGLGWTRALRATVRTPQGELVVYVAHLGSIRLGSTGERDGTLRALAAAVNADPASKVLVLGDLNTASTDRALGRAMPSLQEAQNEAGSGLGFTWPAAFPLTRPDHVLYRGLTATDAGTLHTRGSDHRAATAGLRL</sequence>
<dbReference type="OrthoDB" id="4316587at2"/>
<dbReference type="SUPFAM" id="SSF56219">
    <property type="entry name" value="DNase I-like"/>
    <property type="match status" value="1"/>
</dbReference>
<gene>
    <name evidence="3" type="ORF">F0L68_07610</name>
</gene>
<comment type="caution">
    <text evidence="3">The sequence shown here is derived from an EMBL/GenBank/DDBJ whole genome shotgun (WGS) entry which is preliminary data.</text>
</comment>
<organism evidence="3 4">
    <name type="scientific">Solihabitans fulvus</name>
    <dbReference type="NCBI Taxonomy" id="1892852"/>
    <lineage>
        <taxon>Bacteria</taxon>
        <taxon>Bacillati</taxon>
        <taxon>Actinomycetota</taxon>
        <taxon>Actinomycetes</taxon>
        <taxon>Pseudonocardiales</taxon>
        <taxon>Pseudonocardiaceae</taxon>
        <taxon>Solihabitans</taxon>
    </lineage>
</organism>
<evidence type="ECO:0000313" key="3">
    <source>
        <dbReference type="EMBL" id="KAA2264970.1"/>
    </source>
</evidence>
<proteinExistence type="predicted"/>
<evidence type="ECO:0000313" key="4">
    <source>
        <dbReference type="Proteomes" id="UP000323454"/>
    </source>
</evidence>
<dbReference type="Gene3D" id="3.60.10.10">
    <property type="entry name" value="Endonuclease/exonuclease/phosphatase"/>
    <property type="match status" value="1"/>
</dbReference>
<feature type="transmembrane region" description="Helical" evidence="1">
    <location>
        <begin position="48"/>
        <end position="64"/>
    </location>
</feature>
<feature type="transmembrane region" description="Helical" evidence="1">
    <location>
        <begin position="71"/>
        <end position="90"/>
    </location>
</feature>
<keyword evidence="3" id="KW-0378">Hydrolase</keyword>
<keyword evidence="3" id="KW-0255">Endonuclease</keyword>
<protein>
    <submittedName>
        <fullName evidence="3">Endonuclease</fullName>
    </submittedName>
</protein>
<reference evidence="3 4" key="2">
    <citation type="submission" date="2019-09" db="EMBL/GenBank/DDBJ databases">
        <authorList>
            <person name="Jin C."/>
        </authorList>
    </citation>
    <scope>NUCLEOTIDE SEQUENCE [LARGE SCALE GENOMIC DNA]</scope>
    <source>
        <strain evidence="3 4">AN110305</strain>
    </source>
</reference>
<name>A0A5B2XPU6_9PSEU</name>
<evidence type="ECO:0000259" key="2">
    <source>
        <dbReference type="Pfam" id="PF03372"/>
    </source>
</evidence>
<dbReference type="Proteomes" id="UP000323454">
    <property type="component" value="Unassembled WGS sequence"/>
</dbReference>
<dbReference type="Pfam" id="PF03372">
    <property type="entry name" value="Exo_endo_phos"/>
    <property type="match status" value="1"/>
</dbReference>
<dbReference type="InterPro" id="IPR005135">
    <property type="entry name" value="Endo/exonuclease/phosphatase"/>
</dbReference>
<dbReference type="EMBL" id="VUOB01000010">
    <property type="protein sequence ID" value="KAA2264970.1"/>
    <property type="molecule type" value="Genomic_DNA"/>
</dbReference>
<keyword evidence="1" id="KW-0812">Transmembrane</keyword>
<keyword evidence="1" id="KW-0472">Membrane</keyword>
<feature type="domain" description="Endonuclease/exonuclease/phosphatase" evidence="2">
    <location>
        <begin position="104"/>
        <end position="300"/>
    </location>
</feature>
<keyword evidence="1" id="KW-1133">Transmembrane helix</keyword>
<dbReference type="GO" id="GO:0004519">
    <property type="term" value="F:endonuclease activity"/>
    <property type="evidence" value="ECO:0007669"/>
    <property type="project" value="UniProtKB-KW"/>
</dbReference>
<dbReference type="AlphaFoldDB" id="A0A5B2XPU6"/>
<accession>A0A5B2XPU6</accession>
<reference evidence="3 4" key="1">
    <citation type="submission" date="2019-09" db="EMBL/GenBank/DDBJ databases">
        <title>Goodfellowia gen. nov., a new genus of the Pseudonocardineae related to Actinoalloteichus, containing Goodfellowia coeruleoviolacea gen. nov., comb. nov. gen. nov., comb. nov.</title>
        <authorList>
            <person name="Labeda D."/>
        </authorList>
    </citation>
    <scope>NUCLEOTIDE SEQUENCE [LARGE SCALE GENOMIC DNA]</scope>
    <source>
        <strain evidence="3 4">AN110305</strain>
    </source>
</reference>
<keyword evidence="3" id="KW-0540">Nuclease</keyword>
<evidence type="ECO:0000256" key="1">
    <source>
        <dbReference type="SAM" id="Phobius"/>
    </source>
</evidence>